<evidence type="ECO:0000256" key="2">
    <source>
        <dbReference type="ARBA" id="ARBA00022448"/>
    </source>
</evidence>
<comment type="similarity">
    <text evidence="7">Belongs to the binding-protein-dependent transport system permease family.</text>
</comment>
<reference evidence="11" key="1">
    <citation type="journal article" date="2019" name="Int. J. Syst. Evol. Microbiol.">
        <title>The Global Catalogue of Microorganisms (GCM) 10K type strain sequencing project: providing services to taxonomists for standard genome sequencing and annotation.</title>
        <authorList>
            <consortium name="The Broad Institute Genomics Platform"/>
            <consortium name="The Broad Institute Genome Sequencing Center for Infectious Disease"/>
            <person name="Wu L."/>
            <person name="Ma J."/>
        </authorList>
    </citation>
    <scope>NUCLEOTIDE SEQUENCE [LARGE SCALE GENOMIC DNA]</scope>
    <source>
        <strain evidence="11">JCM 13929</strain>
    </source>
</reference>
<feature type="transmembrane region" description="Helical" evidence="7">
    <location>
        <begin position="167"/>
        <end position="187"/>
    </location>
</feature>
<dbReference type="InterPro" id="IPR035906">
    <property type="entry name" value="MetI-like_sf"/>
</dbReference>
<feature type="transmembrane region" description="Helical" evidence="7">
    <location>
        <begin position="262"/>
        <end position="286"/>
    </location>
</feature>
<dbReference type="EMBL" id="BAAAMU010000222">
    <property type="protein sequence ID" value="GAA1696266.1"/>
    <property type="molecule type" value="Genomic_DNA"/>
</dbReference>
<sequence length="301" mass="33741">MTTVPTRAPEHIAAPDPEPRHRRRQRRSRERPNWLAGVSSVIWLAIVIVPIYWIVITSFKSQSKYYAENPLMPPSEPTLANYRMVIEADFPQYFVNSVIATLGAVIPAVLFSFMAAYAIVRAGRESRFLRYTNSLFLMGLAIPLQATVIPIYLIIIKLGLYDTLMALILPSIAFAIPLSVLILANFIRDVPKELFDSMRIDGATEQVTMWRLAFPLTRPAVVTVTVYNALQIWNGFLLPLILTQSPDKRTLPLALWSFQGQYSINVPAVLASVVLTTLPILLLYVVGRRQLLSGLTAGFSK</sequence>
<keyword evidence="11" id="KW-1185">Reference proteome</keyword>
<evidence type="ECO:0000313" key="10">
    <source>
        <dbReference type="EMBL" id="GAA1696266.1"/>
    </source>
</evidence>
<comment type="caution">
    <text evidence="10">The sequence shown here is derived from an EMBL/GenBank/DDBJ whole genome shotgun (WGS) entry which is preliminary data.</text>
</comment>
<keyword evidence="4 7" id="KW-0812">Transmembrane</keyword>
<dbReference type="Gene3D" id="1.10.3720.10">
    <property type="entry name" value="MetI-like"/>
    <property type="match status" value="1"/>
</dbReference>
<keyword evidence="5 7" id="KW-1133">Transmembrane helix</keyword>
<dbReference type="SUPFAM" id="SSF161098">
    <property type="entry name" value="MetI-like"/>
    <property type="match status" value="1"/>
</dbReference>
<protein>
    <submittedName>
        <fullName evidence="10">Carbohydrate ABC transporter permease</fullName>
    </submittedName>
</protein>
<evidence type="ECO:0000256" key="7">
    <source>
        <dbReference type="RuleBase" id="RU363032"/>
    </source>
</evidence>
<dbReference type="CDD" id="cd06261">
    <property type="entry name" value="TM_PBP2"/>
    <property type="match status" value="1"/>
</dbReference>
<dbReference type="InterPro" id="IPR000515">
    <property type="entry name" value="MetI-like"/>
</dbReference>
<evidence type="ECO:0000259" key="9">
    <source>
        <dbReference type="PROSITE" id="PS50928"/>
    </source>
</evidence>
<evidence type="ECO:0000256" key="6">
    <source>
        <dbReference type="ARBA" id="ARBA00023136"/>
    </source>
</evidence>
<keyword evidence="6 7" id="KW-0472">Membrane</keyword>
<evidence type="ECO:0000256" key="4">
    <source>
        <dbReference type="ARBA" id="ARBA00022692"/>
    </source>
</evidence>
<feature type="domain" description="ABC transmembrane type-1" evidence="9">
    <location>
        <begin position="94"/>
        <end position="287"/>
    </location>
</feature>
<feature type="transmembrane region" description="Helical" evidence="7">
    <location>
        <begin position="132"/>
        <end position="155"/>
    </location>
</feature>
<name>A0ABP4TZE8_9ACTN</name>
<feature type="transmembrane region" description="Helical" evidence="7">
    <location>
        <begin position="220"/>
        <end position="242"/>
    </location>
</feature>
<keyword evidence="3" id="KW-1003">Cell membrane</keyword>
<feature type="compositionally biased region" description="Basic residues" evidence="8">
    <location>
        <begin position="20"/>
        <end position="29"/>
    </location>
</feature>
<gene>
    <name evidence="10" type="ORF">GCM10009733_109680</name>
</gene>
<feature type="transmembrane region" description="Helical" evidence="7">
    <location>
        <begin position="93"/>
        <end position="120"/>
    </location>
</feature>
<evidence type="ECO:0000256" key="1">
    <source>
        <dbReference type="ARBA" id="ARBA00004651"/>
    </source>
</evidence>
<dbReference type="PANTHER" id="PTHR43744">
    <property type="entry name" value="ABC TRANSPORTER PERMEASE PROTEIN MG189-RELATED-RELATED"/>
    <property type="match status" value="1"/>
</dbReference>
<evidence type="ECO:0000256" key="8">
    <source>
        <dbReference type="SAM" id="MobiDB-lite"/>
    </source>
</evidence>
<feature type="region of interest" description="Disordered" evidence="8">
    <location>
        <begin position="1"/>
        <end position="29"/>
    </location>
</feature>
<evidence type="ECO:0000313" key="11">
    <source>
        <dbReference type="Proteomes" id="UP001500064"/>
    </source>
</evidence>
<feature type="transmembrane region" description="Helical" evidence="7">
    <location>
        <begin position="33"/>
        <end position="55"/>
    </location>
</feature>
<comment type="subcellular location">
    <subcellularLocation>
        <location evidence="1 7">Cell membrane</location>
        <topology evidence="1 7">Multi-pass membrane protein</topology>
    </subcellularLocation>
</comment>
<evidence type="ECO:0000256" key="3">
    <source>
        <dbReference type="ARBA" id="ARBA00022475"/>
    </source>
</evidence>
<keyword evidence="2 7" id="KW-0813">Transport</keyword>
<organism evidence="10 11">
    <name type="scientific">Nonomuraea maheshkhaliensis</name>
    <dbReference type="NCBI Taxonomy" id="419590"/>
    <lineage>
        <taxon>Bacteria</taxon>
        <taxon>Bacillati</taxon>
        <taxon>Actinomycetota</taxon>
        <taxon>Actinomycetes</taxon>
        <taxon>Streptosporangiales</taxon>
        <taxon>Streptosporangiaceae</taxon>
        <taxon>Nonomuraea</taxon>
    </lineage>
</organism>
<dbReference type="RefSeq" id="WP_346115298.1">
    <property type="nucleotide sequence ID" value="NZ_BAAAMU010000222.1"/>
</dbReference>
<evidence type="ECO:0000256" key="5">
    <source>
        <dbReference type="ARBA" id="ARBA00022989"/>
    </source>
</evidence>
<proteinExistence type="inferred from homology"/>
<dbReference type="PANTHER" id="PTHR43744:SF12">
    <property type="entry name" value="ABC TRANSPORTER PERMEASE PROTEIN MG189-RELATED"/>
    <property type="match status" value="1"/>
</dbReference>
<dbReference type="PROSITE" id="PS50928">
    <property type="entry name" value="ABC_TM1"/>
    <property type="match status" value="1"/>
</dbReference>
<accession>A0ABP4TZE8</accession>
<dbReference type="Proteomes" id="UP001500064">
    <property type="component" value="Unassembled WGS sequence"/>
</dbReference>
<dbReference type="Pfam" id="PF00528">
    <property type="entry name" value="BPD_transp_1"/>
    <property type="match status" value="1"/>
</dbReference>